<evidence type="ECO:0000313" key="2">
    <source>
        <dbReference type="Proteomes" id="UP000828048"/>
    </source>
</evidence>
<accession>A0ACB7XS42</accession>
<dbReference type="Proteomes" id="UP000828048">
    <property type="component" value="Chromosome 1"/>
</dbReference>
<gene>
    <name evidence="1" type="ORF">Vadar_022071</name>
</gene>
<organism evidence="1 2">
    <name type="scientific">Vaccinium darrowii</name>
    <dbReference type="NCBI Taxonomy" id="229202"/>
    <lineage>
        <taxon>Eukaryota</taxon>
        <taxon>Viridiplantae</taxon>
        <taxon>Streptophyta</taxon>
        <taxon>Embryophyta</taxon>
        <taxon>Tracheophyta</taxon>
        <taxon>Spermatophyta</taxon>
        <taxon>Magnoliopsida</taxon>
        <taxon>eudicotyledons</taxon>
        <taxon>Gunneridae</taxon>
        <taxon>Pentapetalae</taxon>
        <taxon>asterids</taxon>
        <taxon>Ericales</taxon>
        <taxon>Ericaceae</taxon>
        <taxon>Vaccinioideae</taxon>
        <taxon>Vaccinieae</taxon>
        <taxon>Vaccinium</taxon>
    </lineage>
</organism>
<name>A0ACB7XS42_9ERIC</name>
<keyword evidence="2" id="KW-1185">Reference proteome</keyword>
<evidence type="ECO:0000313" key="1">
    <source>
        <dbReference type="EMBL" id="KAH7843899.1"/>
    </source>
</evidence>
<dbReference type="EMBL" id="CM037151">
    <property type="protein sequence ID" value="KAH7843899.1"/>
    <property type="molecule type" value="Genomic_DNA"/>
</dbReference>
<sequence>MHSTGFNNEGEQPDETSHVVDILQGMDPRMRKHMIDRFKDMADPSHSSVRAPSYNTDHGGRPVEKAEQSGRRISSCTEASTSRGKGKGKGKNAGRERVEKEREEREREEVNYIQYLPWQFQQYMSHTKDVEGDGHCGFRAIAAHIYGTEECWVQVRHDLIQEINHNRALYNAVYPVQNMADDVLRSLSYWKPTAPRPYWMECMSLGIVIASRYNIVLYTFDANAGSCFTHLPLRSHPVSVQQRQEIAIACINNYFVQLFLRPHHPVPPIPIWWWQNASNEAGGWAVACNERVQLWNDILGVVPGPQFGGNID</sequence>
<comment type="caution">
    <text evidence="1">The sequence shown here is derived from an EMBL/GenBank/DDBJ whole genome shotgun (WGS) entry which is preliminary data.</text>
</comment>
<protein>
    <submittedName>
        <fullName evidence="1">Uncharacterized protein</fullName>
    </submittedName>
</protein>
<reference evidence="1 2" key="1">
    <citation type="journal article" date="2021" name="Hortic Res">
        <title>High-quality reference genome and annotation aids understanding of berry development for evergreen blueberry (Vaccinium darrowii).</title>
        <authorList>
            <person name="Yu J."/>
            <person name="Hulse-Kemp A.M."/>
            <person name="Babiker E."/>
            <person name="Staton M."/>
        </authorList>
    </citation>
    <scope>NUCLEOTIDE SEQUENCE [LARGE SCALE GENOMIC DNA]</scope>
    <source>
        <strain evidence="2">cv. NJ 8807/NJ 8810</strain>
        <tissue evidence="1">Young leaf</tissue>
    </source>
</reference>
<proteinExistence type="predicted"/>